<keyword evidence="3" id="KW-1185">Reference proteome</keyword>
<evidence type="ECO:0000313" key="3">
    <source>
        <dbReference type="Proteomes" id="UP000024635"/>
    </source>
</evidence>
<name>A0A016T5B6_9BILA</name>
<feature type="region of interest" description="Disordered" evidence="1">
    <location>
        <begin position="93"/>
        <end position="128"/>
    </location>
</feature>
<evidence type="ECO:0000313" key="2">
    <source>
        <dbReference type="EMBL" id="EYB97794.1"/>
    </source>
</evidence>
<feature type="compositionally biased region" description="Low complexity" evidence="1">
    <location>
        <begin position="94"/>
        <end position="109"/>
    </location>
</feature>
<reference evidence="3" key="1">
    <citation type="journal article" date="2015" name="Nat. Genet.">
        <title>The genome and transcriptome of the zoonotic hookworm Ancylostoma ceylanicum identify infection-specific gene families.</title>
        <authorList>
            <person name="Schwarz E.M."/>
            <person name="Hu Y."/>
            <person name="Antoshechkin I."/>
            <person name="Miller M.M."/>
            <person name="Sternberg P.W."/>
            <person name="Aroian R.V."/>
        </authorList>
    </citation>
    <scope>NUCLEOTIDE SEQUENCE</scope>
    <source>
        <strain evidence="3">HY135</strain>
    </source>
</reference>
<proteinExistence type="predicted"/>
<organism evidence="2 3">
    <name type="scientific">Ancylostoma ceylanicum</name>
    <dbReference type="NCBI Taxonomy" id="53326"/>
    <lineage>
        <taxon>Eukaryota</taxon>
        <taxon>Metazoa</taxon>
        <taxon>Ecdysozoa</taxon>
        <taxon>Nematoda</taxon>
        <taxon>Chromadorea</taxon>
        <taxon>Rhabditida</taxon>
        <taxon>Rhabditina</taxon>
        <taxon>Rhabditomorpha</taxon>
        <taxon>Strongyloidea</taxon>
        <taxon>Ancylostomatidae</taxon>
        <taxon>Ancylostomatinae</taxon>
        <taxon>Ancylostoma</taxon>
    </lineage>
</organism>
<sequence>MTCRTRSDVFAFQVSQAASGQSTVMIRRNRKRRRIDVAGWYVHILFEAALAEIKKLEICPNFEVFRDDELIRHETEDRADSLLELYYPINTPRSSPLTSDENTSSSSSTRQFETDTPIADSYNEPYEEPQQQNILTNRSSTQVGDDVIYFVSFTLYHGIAMNECKRLMDLIQVASGSESRVSCADLRATMERLARPFDVNQMYFCPHCYGTLSGPRGLCTSQDCRLRG</sequence>
<gene>
    <name evidence="2" type="primary">Acey_s0137.g2026</name>
    <name evidence="2" type="ORF">Y032_0137g2026</name>
</gene>
<dbReference type="AlphaFoldDB" id="A0A016T5B6"/>
<protein>
    <submittedName>
        <fullName evidence="2">Uncharacterized protein</fullName>
    </submittedName>
</protein>
<evidence type="ECO:0000256" key="1">
    <source>
        <dbReference type="SAM" id="MobiDB-lite"/>
    </source>
</evidence>
<dbReference type="Proteomes" id="UP000024635">
    <property type="component" value="Unassembled WGS sequence"/>
</dbReference>
<accession>A0A016T5B6</accession>
<comment type="caution">
    <text evidence="2">The sequence shown here is derived from an EMBL/GenBank/DDBJ whole genome shotgun (WGS) entry which is preliminary data.</text>
</comment>
<dbReference type="EMBL" id="JARK01001473">
    <property type="protein sequence ID" value="EYB97794.1"/>
    <property type="molecule type" value="Genomic_DNA"/>
</dbReference>